<dbReference type="EMBL" id="GBHO01005300">
    <property type="protein sequence ID" value="JAG38304.1"/>
    <property type="molecule type" value="Transcribed_RNA"/>
</dbReference>
<keyword evidence="1 2" id="KW-0694">RNA-binding</keyword>
<dbReference type="AlphaFoldDB" id="A0A0A9Z1E3"/>
<dbReference type="SUPFAM" id="SSF54928">
    <property type="entry name" value="RNA-binding domain, RBD"/>
    <property type="match status" value="1"/>
</dbReference>
<feature type="compositionally biased region" description="Low complexity" evidence="3">
    <location>
        <begin position="54"/>
        <end position="70"/>
    </location>
</feature>
<organism evidence="5">
    <name type="scientific">Lygus hesperus</name>
    <name type="common">Western plant bug</name>
    <dbReference type="NCBI Taxonomy" id="30085"/>
    <lineage>
        <taxon>Eukaryota</taxon>
        <taxon>Metazoa</taxon>
        <taxon>Ecdysozoa</taxon>
        <taxon>Arthropoda</taxon>
        <taxon>Hexapoda</taxon>
        <taxon>Insecta</taxon>
        <taxon>Pterygota</taxon>
        <taxon>Neoptera</taxon>
        <taxon>Paraneoptera</taxon>
        <taxon>Hemiptera</taxon>
        <taxon>Heteroptera</taxon>
        <taxon>Panheteroptera</taxon>
        <taxon>Cimicomorpha</taxon>
        <taxon>Miridae</taxon>
        <taxon>Mirini</taxon>
        <taxon>Lygus</taxon>
    </lineage>
</organism>
<feature type="compositionally biased region" description="Low complexity" evidence="3">
    <location>
        <begin position="123"/>
        <end position="134"/>
    </location>
</feature>
<dbReference type="GO" id="GO:0003723">
    <property type="term" value="F:RNA binding"/>
    <property type="evidence" value="ECO:0007669"/>
    <property type="project" value="UniProtKB-UniRule"/>
</dbReference>
<evidence type="ECO:0000256" key="3">
    <source>
        <dbReference type="SAM" id="MobiDB-lite"/>
    </source>
</evidence>
<gene>
    <name evidence="5" type="primary">Pof</name>
    <name evidence="5" type="ORF">CM83_99867</name>
</gene>
<feature type="region of interest" description="Disordered" evidence="3">
    <location>
        <begin position="1"/>
        <end position="92"/>
    </location>
</feature>
<dbReference type="Gene3D" id="3.30.70.330">
    <property type="match status" value="1"/>
</dbReference>
<feature type="compositionally biased region" description="Acidic residues" evidence="3">
    <location>
        <begin position="462"/>
        <end position="472"/>
    </location>
</feature>
<reference evidence="5" key="1">
    <citation type="journal article" date="2014" name="PLoS ONE">
        <title>Transcriptome-Based Identification of ABC Transporters in the Western Tarnished Plant Bug Lygus hesperus.</title>
        <authorList>
            <person name="Hull J.J."/>
            <person name="Chaney K."/>
            <person name="Geib S.M."/>
            <person name="Fabrick J.A."/>
            <person name="Brent C.S."/>
            <person name="Walsh D."/>
            <person name="Lavine L.C."/>
        </authorList>
    </citation>
    <scope>NUCLEOTIDE SEQUENCE</scope>
</reference>
<dbReference type="InterPro" id="IPR012677">
    <property type="entry name" value="Nucleotide-bd_a/b_plait_sf"/>
</dbReference>
<feature type="compositionally biased region" description="Pro residues" evidence="3">
    <location>
        <begin position="18"/>
        <end position="33"/>
    </location>
</feature>
<proteinExistence type="predicted"/>
<feature type="domain" description="RRM" evidence="4">
    <location>
        <begin position="272"/>
        <end position="346"/>
    </location>
</feature>
<evidence type="ECO:0000256" key="2">
    <source>
        <dbReference type="PROSITE-ProRule" id="PRU00176"/>
    </source>
</evidence>
<feature type="region of interest" description="Disordered" evidence="3">
    <location>
        <begin position="372"/>
        <end position="489"/>
    </location>
</feature>
<reference evidence="5" key="2">
    <citation type="submission" date="2014-07" db="EMBL/GenBank/DDBJ databases">
        <authorList>
            <person name="Hull J."/>
        </authorList>
    </citation>
    <scope>NUCLEOTIDE SEQUENCE</scope>
</reference>
<protein>
    <submittedName>
        <fullName evidence="5">Protein painting of fourth</fullName>
    </submittedName>
</protein>
<feature type="compositionally biased region" description="Acidic residues" evidence="3">
    <location>
        <begin position="400"/>
        <end position="453"/>
    </location>
</feature>
<dbReference type="InterPro" id="IPR000504">
    <property type="entry name" value="RRM_dom"/>
</dbReference>
<sequence length="489" mass="54046">MVGPASGAPQGTSGPMSGQPPPNPGQLPFPPGMDPNQWGWNRPRAPGLRPGAFMQGPRRGPYMRPGFFPGPRGPPPQHHPGFNQRKPRPNWMPRLVRLPHSHFPSAPNDPNFIVNYQQPTNWTAQTPAATPAPTGSGEEDSSQQGEPSHPPKKKKRTTNGTSRPWDREAAELALKTEMEFKKNAGAHALVVRFPDPELSKDIIQQYNSAIENVHFQGPCSPRYCFVTLREGANVDQVMAELNEVKFGSGLLKAERKVEKQEENVKPEDIDPFTLFIGNLPANISTVQVKEKFPTALRIDVGYAQKMKYTRYAFARYSTTQAALEAYKQSINTIIASRSIVLRFRRNNAPVGPPGEKPAVAAVEAKPGEKLTVGAKLKAKRDKAKQEKAQRDREQGRYTYDDDDDSDEDKVSLEDDDSDSADMNNDGDEDVDDDEDDGEGEFEDDDDDDEEAEDEVPKKQVVDDDDDDDDEGGADGGYGNDDSMADDDDD</sequence>
<dbReference type="CDD" id="cd00590">
    <property type="entry name" value="RRM_SF"/>
    <property type="match status" value="1"/>
</dbReference>
<feature type="compositionally biased region" description="Basic and acidic residues" evidence="3">
    <location>
        <begin position="383"/>
        <end position="399"/>
    </location>
</feature>
<feature type="region of interest" description="Disordered" evidence="3">
    <location>
        <begin position="123"/>
        <end position="166"/>
    </location>
</feature>
<name>A0A0A9Z1E3_LYGHE</name>
<evidence type="ECO:0000313" key="5">
    <source>
        <dbReference type="EMBL" id="JAG38304.1"/>
    </source>
</evidence>
<accession>A0A0A9Z1E3</accession>
<feature type="non-terminal residue" evidence="5">
    <location>
        <position position="489"/>
    </location>
</feature>
<dbReference type="InterPro" id="IPR035979">
    <property type="entry name" value="RBD_domain_sf"/>
</dbReference>
<evidence type="ECO:0000259" key="4">
    <source>
        <dbReference type="PROSITE" id="PS50102"/>
    </source>
</evidence>
<dbReference type="PROSITE" id="PS50102">
    <property type="entry name" value="RRM"/>
    <property type="match status" value="1"/>
</dbReference>
<evidence type="ECO:0000256" key="1">
    <source>
        <dbReference type="ARBA" id="ARBA00022884"/>
    </source>
</evidence>